<evidence type="ECO:0000313" key="3">
    <source>
        <dbReference type="Proteomes" id="UP000887013"/>
    </source>
</evidence>
<name>A0A8X6IJS6_NEPPI</name>
<dbReference type="EMBL" id="BMAW01090689">
    <property type="protein sequence ID" value="GFS46075.1"/>
    <property type="molecule type" value="Genomic_DNA"/>
</dbReference>
<proteinExistence type="predicted"/>
<dbReference type="Proteomes" id="UP000887013">
    <property type="component" value="Unassembled WGS sequence"/>
</dbReference>
<evidence type="ECO:0000313" key="2">
    <source>
        <dbReference type="EMBL" id="GFS46075.1"/>
    </source>
</evidence>
<evidence type="ECO:0000256" key="1">
    <source>
        <dbReference type="SAM" id="MobiDB-lite"/>
    </source>
</evidence>
<keyword evidence="3" id="KW-1185">Reference proteome</keyword>
<organism evidence="2 3">
    <name type="scientific">Nephila pilipes</name>
    <name type="common">Giant wood spider</name>
    <name type="synonym">Nephila maculata</name>
    <dbReference type="NCBI Taxonomy" id="299642"/>
    <lineage>
        <taxon>Eukaryota</taxon>
        <taxon>Metazoa</taxon>
        <taxon>Ecdysozoa</taxon>
        <taxon>Arthropoda</taxon>
        <taxon>Chelicerata</taxon>
        <taxon>Arachnida</taxon>
        <taxon>Araneae</taxon>
        <taxon>Araneomorphae</taxon>
        <taxon>Entelegynae</taxon>
        <taxon>Araneoidea</taxon>
        <taxon>Nephilidae</taxon>
        <taxon>Nephila</taxon>
    </lineage>
</organism>
<gene>
    <name evidence="2" type="ORF">NPIL_508981</name>
</gene>
<feature type="region of interest" description="Disordered" evidence="1">
    <location>
        <begin position="63"/>
        <end position="89"/>
    </location>
</feature>
<feature type="compositionally biased region" description="Basic and acidic residues" evidence="1">
    <location>
        <begin position="75"/>
        <end position="89"/>
    </location>
</feature>
<sequence>MPILALPWDQNLKNTAWFRVRLPKEELLNSMATEKKENVFRMKDEDLVIGWGGTPSKLGDVFGQECNSGMGPDSRSSESKGQKKGLLEK</sequence>
<reference evidence="2" key="1">
    <citation type="submission" date="2020-08" db="EMBL/GenBank/DDBJ databases">
        <title>Multicomponent nature underlies the extraordinary mechanical properties of spider dragline silk.</title>
        <authorList>
            <person name="Kono N."/>
            <person name="Nakamura H."/>
            <person name="Mori M."/>
            <person name="Yoshida Y."/>
            <person name="Ohtoshi R."/>
            <person name="Malay A.D."/>
            <person name="Moran D.A.P."/>
            <person name="Tomita M."/>
            <person name="Numata K."/>
            <person name="Arakawa K."/>
        </authorList>
    </citation>
    <scope>NUCLEOTIDE SEQUENCE</scope>
</reference>
<accession>A0A8X6IJS6</accession>
<dbReference type="AlphaFoldDB" id="A0A8X6IJS6"/>
<comment type="caution">
    <text evidence="2">The sequence shown here is derived from an EMBL/GenBank/DDBJ whole genome shotgun (WGS) entry which is preliminary data.</text>
</comment>
<protein>
    <submittedName>
        <fullName evidence="2">Uncharacterized protein</fullName>
    </submittedName>
</protein>